<feature type="domain" description="MoaB/Mog" evidence="2">
    <location>
        <begin position="17"/>
        <end position="186"/>
    </location>
</feature>
<dbReference type="KEGG" id="mtar:DF168_00293"/>
<dbReference type="PIRSF" id="PIRSF006728">
    <property type="entry name" value="CinA"/>
    <property type="match status" value="1"/>
</dbReference>
<evidence type="ECO:0000259" key="2">
    <source>
        <dbReference type="SMART" id="SM00852"/>
    </source>
</evidence>
<name>A0A2Z4ADZ7_9BACT</name>
<dbReference type="InterPro" id="IPR041424">
    <property type="entry name" value="CinA_KH"/>
</dbReference>
<dbReference type="NCBIfam" id="TIGR00200">
    <property type="entry name" value="cinA_nterm"/>
    <property type="match status" value="1"/>
</dbReference>
<dbReference type="PANTHER" id="PTHR13939:SF0">
    <property type="entry name" value="NMN AMIDOHYDROLASE-LIKE PROTEIN YFAY"/>
    <property type="match status" value="1"/>
</dbReference>
<evidence type="ECO:0000313" key="3">
    <source>
        <dbReference type="EMBL" id="AWT59116.1"/>
    </source>
</evidence>
<protein>
    <recommendedName>
        <fullName evidence="1">CinA-like protein</fullName>
    </recommendedName>
</protein>
<comment type="similarity">
    <text evidence="1">Belongs to the CinA family.</text>
</comment>
<dbReference type="PANTHER" id="PTHR13939">
    <property type="entry name" value="NICOTINAMIDE-NUCLEOTIDE AMIDOHYDROLASE PNCC"/>
    <property type="match status" value="1"/>
</dbReference>
<dbReference type="Gene3D" id="3.30.70.2860">
    <property type="match status" value="1"/>
</dbReference>
<dbReference type="InterPro" id="IPR036425">
    <property type="entry name" value="MoaB/Mog-like_dom_sf"/>
</dbReference>
<dbReference type="InterPro" id="IPR008135">
    <property type="entry name" value="Competence-induced_CinA"/>
</dbReference>
<dbReference type="InterPro" id="IPR001453">
    <property type="entry name" value="MoaB/Mog_dom"/>
</dbReference>
<dbReference type="SUPFAM" id="SSF53218">
    <property type="entry name" value="Molybdenum cofactor biosynthesis proteins"/>
    <property type="match status" value="1"/>
</dbReference>
<proteinExistence type="inferred from homology"/>
<dbReference type="InterPro" id="IPR036653">
    <property type="entry name" value="CinA-like_C"/>
</dbReference>
<dbReference type="SMART" id="SM00852">
    <property type="entry name" value="MoCF_biosynth"/>
    <property type="match status" value="1"/>
</dbReference>
<dbReference type="AlphaFoldDB" id="A0A2Z4ADZ7"/>
<dbReference type="HAMAP" id="MF_00226_B">
    <property type="entry name" value="CinA_B"/>
    <property type="match status" value="1"/>
</dbReference>
<dbReference type="Pfam" id="PF00994">
    <property type="entry name" value="MoCF_biosynth"/>
    <property type="match status" value="1"/>
</dbReference>
<sequence>MTIKEEKKSGYMELRAELVMIGTELLLGEIVDTNANKLSLALRDIGMDLYYKTTVGDNEQRIIEVLNQALDRSDVVITSGGIGPTVDDITRQAVAVATGRRLVYSEELERQIAERFGRIGREMAENNKRQAYLPEGALALENPVGTAPCFLSEDIRDRGFIIVLPGVPRELDHMMQNVVKPILIEHMGGIKSTRVRVLRTCAVGESNIDRVIGSLMTSSNPTVGLAAHAGQTDVRITAKADEEREADLRVSEMERAVREKLGVAIYGVGKETVAGVVGELLQTRGLKLNIADALTGGQLGRELMESGMSEVIGQVIELSVEEVCGLLSIQGISTGEVMASGLALHVASEGSMSLAVVGPLSERLTYVAVQGPDGLAFCRQGRNFQDSDHIRRWLVIQALDWVRRSLLGEMVSPAD</sequence>
<evidence type="ECO:0000256" key="1">
    <source>
        <dbReference type="HAMAP-Rule" id="MF_00226"/>
    </source>
</evidence>
<dbReference type="NCBIfam" id="TIGR00177">
    <property type="entry name" value="molyb_syn"/>
    <property type="match status" value="1"/>
</dbReference>
<dbReference type="InterPro" id="IPR050101">
    <property type="entry name" value="CinA"/>
</dbReference>
<dbReference type="EMBL" id="CP029803">
    <property type="protein sequence ID" value="AWT59116.1"/>
    <property type="molecule type" value="Genomic_DNA"/>
</dbReference>
<dbReference type="Gene3D" id="3.40.980.10">
    <property type="entry name" value="MoaB/Mog-like domain"/>
    <property type="match status" value="1"/>
</dbReference>
<evidence type="ECO:0000313" key="4">
    <source>
        <dbReference type="Proteomes" id="UP000247465"/>
    </source>
</evidence>
<dbReference type="Pfam" id="PF18146">
    <property type="entry name" value="CinA_KH"/>
    <property type="match status" value="1"/>
</dbReference>
<organism evidence="3 4">
    <name type="scientific">Candidatus Moanibacter tarae</name>
    <dbReference type="NCBI Taxonomy" id="2200854"/>
    <lineage>
        <taxon>Bacteria</taxon>
        <taxon>Pseudomonadati</taxon>
        <taxon>Verrucomicrobiota</taxon>
        <taxon>Opitutia</taxon>
        <taxon>Puniceicoccales</taxon>
        <taxon>Puniceicoccales incertae sedis</taxon>
        <taxon>Candidatus Moanibacter</taxon>
    </lineage>
</organism>
<gene>
    <name evidence="3" type="primary">cinA</name>
    <name evidence="3" type="ORF">DF168_00293</name>
</gene>
<dbReference type="Proteomes" id="UP000247465">
    <property type="component" value="Chromosome"/>
</dbReference>
<accession>A0A2Z4ADZ7</accession>
<dbReference type="CDD" id="cd00885">
    <property type="entry name" value="cinA"/>
    <property type="match status" value="1"/>
</dbReference>
<reference evidence="3 4" key="1">
    <citation type="submission" date="2018-06" db="EMBL/GenBank/DDBJ databases">
        <title>Draft Genome Sequence of a Novel Marine Bacterium Related to the Verrucomicrobia.</title>
        <authorList>
            <person name="Vosseberg J."/>
            <person name="Martijn J."/>
            <person name="Ettema T.J.G."/>
        </authorList>
    </citation>
    <scope>NUCLEOTIDE SEQUENCE [LARGE SCALE GENOMIC DNA]</scope>
    <source>
        <strain evidence="3">TARA_B100001123</strain>
    </source>
</reference>
<dbReference type="SUPFAM" id="SSF142433">
    <property type="entry name" value="CinA-like"/>
    <property type="match status" value="1"/>
</dbReference>